<dbReference type="EMBL" id="OC864044">
    <property type="protein sequence ID" value="CAD7631441.1"/>
    <property type="molecule type" value="Genomic_DNA"/>
</dbReference>
<feature type="transmembrane region" description="Helical" evidence="7">
    <location>
        <begin position="162"/>
        <end position="180"/>
    </location>
</feature>
<feature type="transmembrane region" description="Helical" evidence="7">
    <location>
        <begin position="12"/>
        <end position="36"/>
    </location>
</feature>
<evidence type="ECO:0000256" key="3">
    <source>
        <dbReference type="ARBA" id="ARBA00022692"/>
    </source>
</evidence>
<evidence type="ECO:0000313" key="9">
    <source>
        <dbReference type="EMBL" id="CAD7631441.1"/>
    </source>
</evidence>
<dbReference type="GO" id="GO:0016020">
    <property type="term" value="C:membrane"/>
    <property type="evidence" value="ECO:0007669"/>
    <property type="project" value="UniProtKB-SubCell"/>
</dbReference>
<dbReference type="EC" id="2.3.1.225" evidence="7"/>
<proteinExistence type="inferred from homology"/>
<evidence type="ECO:0000256" key="5">
    <source>
        <dbReference type="ARBA" id="ARBA00023136"/>
    </source>
</evidence>
<evidence type="ECO:0000256" key="2">
    <source>
        <dbReference type="ARBA" id="ARBA00022679"/>
    </source>
</evidence>
<keyword evidence="10" id="KW-1185">Reference proteome</keyword>
<dbReference type="InterPro" id="IPR001594">
    <property type="entry name" value="Palmitoyltrfase_DHHC"/>
</dbReference>
<dbReference type="EMBL" id="CAJPIZ010009469">
    <property type="protein sequence ID" value="CAG2111871.1"/>
    <property type="molecule type" value="Genomic_DNA"/>
</dbReference>
<dbReference type="Proteomes" id="UP000759131">
    <property type="component" value="Unassembled WGS sequence"/>
</dbReference>
<dbReference type="Pfam" id="PF01529">
    <property type="entry name" value="DHHC"/>
    <property type="match status" value="1"/>
</dbReference>
<keyword evidence="5 7" id="KW-0472">Membrane</keyword>
<name>A0A7R9L016_9ACAR</name>
<feature type="domain" description="Palmitoyltransferase DHHC" evidence="8">
    <location>
        <begin position="88"/>
        <end position="226"/>
    </location>
</feature>
<evidence type="ECO:0000313" key="10">
    <source>
        <dbReference type="Proteomes" id="UP000759131"/>
    </source>
</evidence>
<evidence type="ECO:0000259" key="8">
    <source>
        <dbReference type="Pfam" id="PF01529"/>
    </source>
</evidence>
<sequence>MRFSKLKPKNISDAFGTWFLVLAVVSTFIFEVKMVLPKVHSIDATVNYLHIIVGLFIVLNIISNLFWLMTVENSTVGLMLPSALRPNWRFCAACEGNSPPRSYHCHICDECILKRDHHCVFSGCCIGYKNFRYYYGLLIYVGIGGLYATVLNQYFIWEVLGGFNWVTILNHLLPFPFWVFGRITFPVMVYTFIAIVDLCGCMFGFALLYYHTRLLINNQTTYERNKGTTQYSLGHWTHNVVENLGPNWLAAILLTPLVSSPLPRNGIDFPSIKEHSLNSMKSK</sequence>
<evidence type="ECO:0000256" key="7">
    <source>
        <dbReference type="RuleBase" id="RU079119"/>
    </source>
</evidence>
<keyword evidence="2 7" id="KW-0808">Transferase</keyword>
<feature type="transmembrane region" description="Helical" evidence="7">
    <location>
        <begin position="187"/>
        <end position="210"/>
    </location>
</feature>
<dbReference type="InterPro" id="IPR039859">
    <property type="entry name" value="PFA4/ZDH16/20/ERF2-like"/>
</dbReference>
<keyword evidence="3 7" id="KW-0812">Transmembrane</keyword>
<evidence type="ECO:0000256" key="4">
    <source>
        <dbReference type="ARBA" id="ARBA00022989"/>
    </source>
</evidence>
<dbReference type="OrthoDB" id="302728at2759"/>
<dbReference type="PANTHER" id="PTHR12246">
    <property type="entry name" value="PALMITOYLTRANSFERASE ZDHHC16"/>
    <property type="match status" value="1"/>
</dbReference>
<comment type="domain">
    <text evidence="7">The DHHC domain is required for palmitoyltransferase activity.</text>
</comment>
<accession>A0A7R9L016</accession>
<keyword evidence="4 7" id="KW-1133">Transmembrane helix</keyword>
<dbReference type="AlphaFoldDB" id="A0A7R9L016"/>
<reference evidence="9" key="1">
    <citation type="submission" date="2020-11" db="EMBL/GenBank/DDBJ databases">
        <authorList>
            <person name="Tran Van P."/>
        </authorList>
    </citation>
    <scope>NUCLEOTIDE SEQUENCE</scope>
</reference>
<comment type="catalytic activity">
    <reaction evidence="7">
        <text>L-cysteinyl-[protein] + hexadecanoyl-CoA = S-hexadecanoyl-L-cysteinyl-[protein] + CoA</text>
        <dbReference type="Rhea" id="RHEA:36683"/>
        <dbReference type="Rhea" id="RHEA-COMP:10131"/>
        <dbReference type="Rhea" id="RHEA-COMP:11032"/>
        <dbReference type="ChEBI" id="CHEBI:29950"/>
        <dbReference type="ChEBI" id="CHEBI:57287"/>
        <dbReference type="ChEBI" id="CHEBI:57379"/>
        <dbReference type="ChEBI" id="CHEBI:74151"/>
        <dbReference type="EC" id="2.3.1.225"/>
    </reaction>
</comment>
<protein>
    <recommendedName>
        <fullName evidence="7">Palmitoyltransferase</fullName>
        <ecNumber evidence="7">2.3.1.225</ecNumber>
    </recommendedName>
</protein>
<comment type="similarity">
    <text evidence="7">Belongs to the DHHC palmitoyltransferase family.</text>
</comment>
<organism evidence="9">
    <name type="scientific">Medioppia subpectinata</name>
    <dbReference type="NCBI Taxonomy" id="1979941"/>
    <lineage>
        <taxon>Eukaryota</taxon>
        <taxon>Metazoa</taxon>
        <taxon>Ecdysozoa</taxon>
        <taxon>Arthropoda</taxon>
        <taxon>Chelicerata</taxon>
        <taxon>Arachnida</taxon>
        <taxon>Acari</taxon>
        <taxon>Acariformes</taxon>
        <taxon>Sarcoptiformes</taxon>
        <taxon>Oribatida</taxon>
        <taxon>Brachypylina</taxon>
        <taxon>Oppioidea</taxon>
        <taxon>Oppiidae</taxon>
        <taxon>Medioppia</taxon>
    </lineage>
</organism>
<comment type="subcellular location">
    <subcellularLocation>
        <location evidence="1">Membrane</location>
        <topology evidence="1">Multi-pass membrane protein</topology>
    </subcellularLocation>
</comment>
<feature type="transmembrane region" description="Helical" evidence="7">
    <location>
        <begin position="48"/>
        <end position="69"/>
    </location>
</feature>
<dbReference type="PROSITE" id="PS50216">
    <property type="entry name" value="DHHC"/>
    <property type="match status" value="1"/>
</dbReference>
<gene>
    <name evidence="9" type="ORF">OSB1V03_LOCUS11850</name>
</gene>
<feature type="transmembrane region" description="Helical" evidence="7">
    <location>
        <begin position="137"/>
        <end position="156"/>
    </location>
</feature>
<evidence type="ECO:0000256" key="6">
    <source>
        <dbReference type="ARBA" id="ARBA00023315"/>
    </source>
</evidence>
<dbReference type="GO" id="GO:0019706">
    <property type="term" value="F:protein-cysteine S-palmitoyltransferase activity"/>
    <property type="evidence" value="ECO:0007669"/>
    <property type="project" value="UniProtKB-EC"/>
</dbReference>
<evidence type="ECO:0000256" key="1">
    <source>
        <dbReference type="ARBA" id="ARBA00004141"/>
    </source>
</evidence>
<keyword evidence="6 7" id="KW-0012">Acyltransferase</keyword>